<proteinExistence type="predicted"/>
<reference evidence="1 2" key="1">
    <citation type="submission" date="2024-02" db="EMBL/GenBank/DDBJ databases">
        <title>STSV induces naive adaptation in Sulfolobus.</title>
        <authorList>
            <person name="Xiang X."/>
            <person name="Song M."/>
        </authorList>
    </citation>
    <scope>NUCLEOTIDE SEQUENCE [LARGE SCALE GENOMIC DNA]</scope>
    <source>
        <strain evidence="1 2">RT2</strain>
    </source>
</reference>
<dbReference type="EMBL" id="CP146016">
    <property type="protein sequence ID" value="WWQ59349.1"/>
    <property type="molecule type" value="Genomic_DNA"/>
</dbReference>
<organism evidence="1 2">
    <name type="scientific">Sulfolobus tengchongensis</name>
    <dbReference type="NCBI Taxonomy" id="207809"/>
    <lineage>
        <taxon>Archaea</taxon>
        <taxon>Thermoproteota</taxon>
        <taxon>Thermoprotei</taxon>
        <taxon>Sulfolobales</taxon>
        <taxon>Sulfolobaceae</taxon>
        <taxon>Sulfolobus</taxon>
    </lineage>
</organism>
<dbReference type="Proteomes" id="UP001432202">
    <property type="component" value="Chromosome"/>
</dbReference>
<sequence>MLQIEKYLNEQLRKAIQINGESEEDIHDMRVAIRKYFDVLYTLYPIYENIECIFLAKEAISTLGKVRDIDICGIINMERDKLVFKALKRVKNMQMCFINERIYGARILLYNRILDISRSVKDISDFHELRKNVRIVRNLAEALGYDNKEIKILAKRMGDLRDEMLRARCRGQTPTNVNLDEYREEARRVILKIIALQDEFHHFNTNGG</sequence>
<name>A0AAX4KX60_9CREN</name>
<gene>
    <name evidence="1" type="ORF">V6M85_07505</name>
</gene>
<protein>
    <submittedName>
        <fullName evidence="1">CHAD domain-containing protein</fullName>
    </submittedName>
</protein>
<evidence type="ECO:0000313" key="2">
    <source>
        <dbReference type="Proteomes" id="UP001432202"/>
    </source>
</evidence>
<accession>A0AAX4KX60</accession>
<dbReference type="AlphaFoldDB" id="A0AAX4KX60"/>
<dbReference type="GeneID" id="89336603"/>
<keyword evidence="2" id="KW-1185">Reference proteome</keyword>
<evidence type="ECO:0000313" key="1">
    <source>
        <dbReference type="EMBL" id="WWQ59349.1"/>
    </source>
</evidence>
<dbReference type="RefSeq" id="WP_338598439.1">
    <property type="nucleotide sequence ID" value="NZ_CP146016.1"/>
</dbReference>